<reference evidence="1 2" key="1">
    <citation type="journal article" date="2019" name="Sci. Rep.">
        <title>Orb-weaving spider Araneus ventricosus genome elucidates the spidroin gene catalogue.</title>
        <authorList>
            <person name="Kono N."/>
            <person name="Nakamura H."/>
            <person name="Ohtoshi R."/>
            <person name="Moran D.A.P."/>
            <person name="Shinohara A."/>
            <person name="Yoshida Y."/>
            <person name="Fujiwara M."/>
            <person name="Mori M."/>
            <person name="Tomita M."/>
            <person name="Arakawa K."/>
        </authorList>
    </citation>
    <scope>NUCLEOTIDE SEQUENCE [LARGE SCALE GENOMIC DNA]</scope>
</reference>
<evidence type="ECO:0000313" key="2">
    <source>
        <dbReference type="Proteomes" id="UP000499080"/>
    </source>
</evidence>
<proteinExistence type="predicted"/>
<dbReference type="AlphaFoldDB" id="A0A4Y2PNL3"/>
<organism evidence="1 2">
    <name type="scientific">Araneus ventricosus</name>
    <name type="common">Orbweaver spider</name>
    <name type="synonym">Epeira ventricosa</name>
    <dbReference type="NCBI Taxonomy" id="182803"/>
    <lineage>
        <taxon>Eukaryota</taxon>
        <taxon>Metazoa</taxon>
        <taxon>Ecdysozoa</taxon>
        <taxon>Arthropoda</taxon>
        <taxon>Chelicerata</taxon>
        <taxon>Arachnida</taxon>
        <taxon>Araneae</taxon>
        <taxon>Araneomorphae</taxon>
        <taxon>Entelegynae</taxon>
        <taxon>Araneoidea</taxon>
        <taxon>Araneidae</taxon>
        <taxon>Araneus</taxon>
    </lineage>
</organism>
<evidence type="ECO:0000313" key="1">
    <source>
        <dbReference type="EMBL" id="GBN52729.1"/>
    </source>
</evidence>
<protein>
    <submittedName>
        <fullName evidence="1">Uncharacterized protein</fullName>
    </submittedName>
</protein>
<gene>
    <name evidence="1" type="ORF">AVEN_244456_1</name>
</gene>
<dbReference type="EMBL" id="BGPR01011741">
    <property type="protein sequence ID" value="GBN52729.1"/>
    <property type="molecule type" value="Genomic_DNA"/>
</dbReference>
<sequence length="97" mass="10971">MFGKLSDLKNLFKISSGHCLQLKSETLLSTSAKELRKRSISFHMKSESERQILRFGKDNELTLSAVVTGQYKRRTRGHSITPAADKRCIGDEIPVTF</sequence>
<comment type="caution">
    <text evidence="1">The sequence shown here is derived from an EMBL/GenBank/DDBJ whole genome shotgun (WGS) entry which is preliminary data.</text>
</comment>
<name>A0A4Y2PNL3_ARAVE</name>
<keyword evidence="2" id="KW-1185">Reference proteome</keyword>
<dbReference type="Proteomes" id="UP000499080">
    <property type="component" value="Unassembled WGS sequence"/>
</dbReference>
<accession>A0A4Y2PNL3</accession>